<organism evidence="3 4">
    <name type="scientific">Trinickia dinghuensis</name>
    <dbReference type="NCBI Taxonomy" id="2291023"/>
    <lineage>
        <taxon>Bacteria</taxon>
        <taxon>Pseudomonadati</taxon>
        <taxon>Pseudomonadota</taxon>
        <taxon>Betaproteobacteria</taxon>
        <taxon>Burkholderiales</taxon>
        <taxon>Burkholderiaceae</taxon>
        <taxon>Trinickia</taxon>
    </lineage>
</organism>
<dbReference type="OrthoDB" id="8667365at2"/>
<accession>A0A3D8JWA8</accession>
<dbReference type="Proteomes" id="UP000256838">
    <property type="component" value="Unassembled WGS sequence"/>
</dbReference>
<dbReference type="EMBL" id="QRGA01000010">
    <property type="protein sequence ID" value="RDU97408.1"/>
    <property type="molecule type" value="Genomic_DNA"/>
</dbReference>
<sequence length="100" mass="10595">MKFFRYAAASMIMAAASFSTLSYAAAETTQPARADANECTVSADPSITPTGTASKPPVLSVGVTDPNTKLNLPWFLTDMINAVNTHQSAHCFVRALRSGI</sequence>
<dbReference type="AlphaFoldDB" id="A0A3D8JWA8"/>
<keyword evidence="2" id="KW-0732">Signal</keyword>
<feature type="signal peptide" evidence="2">
    <location>
        <begin position="1"/>
        <end position="24"/>
    </location>
</feature>
<comment type="caution">
    <text evidence="3">The sequence shown here is derived from an EMBL/GenBank/DDBJ whole genome shotgun (WGS) entry which is preliminary data.</text>
</comment>
<evidence type="ECO:0000313" key="3">
    <source>
        <dbReference type="EMBL" id="RDU97408.1"/>
    </source>
</evidence>
<protein>
    <submittedName>
        <fullName evidence="3">Uncharacterized protein</fullName>
    </submittedName>
</protein>
<feature type="chain" id="PRO_5017663374" evidence="2">
    <location>
        <begin position="25"/>
        <end position="100"/>
    </location>
</feature>
<reference evidence="3 4" key="1">
    <citation type="submission" date="2018-08" db="EMBL/GenBank/DDBJ databases">
        <title>Paraburkholderia sp. DHOM06 isolated from forest soil.</title>
        <authorList>
            <person name="Gao Z.-H."/>
            <person name="Qiu L.-H."/>
        </authorList>
    </citation>
    <scope>NUCLEOTIDE SEQUENCE [LARGE SCALE GENOMIC DNA]</scope>
    <source>
        <strain evidence="3 4">DHOM06</strain>
    </source>
</reference>
<feature type="compositionally biased region" description="Polar residues" evidence="1">
    <location>
        <begin position="39"/>
        <end position="53"/>
    </location>
</feature>
<evidence type="ECO:0000256" key="1">
    <source>
        <dbReference type="SAM" id="MobiDB-lite"/>
    </source>
</evidence>
<gene>
    <name evidence="3" type="ORF">DWV00_19535</name>
</gene>
<evidence type="ECO:0000313" key="4">
    <source>
        <dbReference type="Proteomes" id="UP000256838"/>
    </source>
</evidence>
<keyword evidence="4" id="KW-1185">Reference proteome</keyword>
<feature type="region of interest" description="Disordered" evidence="1">
    <location>
        <begin position="31"/>
        <end position="60"/>
    </location>
</feature>
<evidence type="ECO:0000256" key="2">
    <source>
        <dbReference type="SAM" id="SignalP"/>
    </source>
</evidence>
<proteinExistence type="predicted"/>
<name>A0A3D8JWA8_9BURK</name>